<accession>W5SQA3</accession>
<dbReference type="AlphaFoldDB" id="W5SQA3"/>
<dbReference type="HOGENOM" id="CLU_2448746_0_0_12"/>
<sequence>MIIKILLLILTHIFISHKVIKADERAQCIKQINKHITKINELNNSLDKIKRVENTYDYIKNYFLKIKFHTKNIHSKKLDLLDTHKRQFT</sequence>
<organism evidence="1">
    <name type="scientific">Borrelia anserina BA2</name>
    <dbReference type="NCBI Taxonomy" id="1313293"/>
    <lineage>
        <taxon>Bacteria</taxon>
        <taxon>Pseudomonadati</taxon>
        <taxon>Spirochaetota</taxon>
        <taxon>Spirochaetia</taxon>
        <taxon>Spirochaetales</taxon>
        <taxon>Borreliaceae</taxon>
        <taxon>Borrelia</taxon>
    </lineage>
</organism>
<dbReference type="EMBL" id="CP005830">
    <property type="protein sequence ID" value="AHH08833.1"/>
    <property type="molecule type" value="Genomic_DNA"/>
</dbReference>
<evidence type="ECO:0000313" key="1">
    <source>
        <dbReference type="EMBL" id="AHH08833.1"/>
    </source>
</evidence>
<protein>
    <submittedName>
        <fullName evidence="1">Uncharacterized protein</fullName>
    </submittedName>
</protein>
<gene>
    <name evidence="1" type="ORF">BAN_0095602</name>
</gene>
<name>W5SQA3_BORAN</name>
<keyword evidence="1" id="KW-0614">Plasmid</keyword>
<proteinExistence type="predicted"/>
<geneLocation type="plasmid" evidence="1">
    <name>unnamed</name>
</geneLocation>
<reference evidence="1" key="1">
    <citation type="submission" date="2013-04" db="EMBL/GenBank/DDBJ databases">
        <title>Comparative Genomics of Relapsing Fever Spirochetes.</title>
        <authorList>
            <person name="Schwan T.G."/>
            <person name="Raffel S.J."/>
            <person name="Porcella S.F."/>
            <person name="Martens C.A."/>
            <person name="Bruno D.P."/>
            <person name="Rickefs S.M."/>
            <person name="Barbian K.B."/>
        </authorList>
    </citation>
    <scope>NUCLEOTIDE SEQUENCE</scope>
    <source>
        <strain evidence="1">BA2</strain>
        <plasmid evidence="1">unnamed</plasmid>
    </source>
</reference>